<name>A0A3N4LSL7_9PEZI</name>
<organism evidence="5 6">
    <name type="scientific">Terfezia boudieri ATCC MYA-4762</name>
    <dbReference type="NCBI Taxonomy" id="1051890"/>
    <lineage>
        <taxon>Eukaryota</taxon>
        <taxon>Fungi</taxon>
        <taxon>Dikarya</taxon>
        <taxon>Ascomycota</taxon>
        <taxon>Pezizomycotina</taxon>
        <taxon>Pezizomycetes</taxon>
        <taxon>Pezizales</taxon>
        <taxon>Pezizaceae</taxon>
        <taxon>Terfezia</taxon>
    </lineage>
</organism>
<keyword evidence="2" id="KW-0175">Coiled coil</keyword>
<reference evidence="5 6" key="1">
    <citation type="journal article" date="2018" name="Nat. Ecol. Evol.">
        <title>Pezizomycetes genomes reveal the molecular basis of ectomycorrhizal truffle lifestyle.</title>
        <authorList>
            <person name="Murat C."/>
            <person name="Payen T."/>
            <person name="Noel B."/>
            <person name="Kuo A."/>
            <person name="Morin E."/>
            <person name="Chen J."/>
            <person name="Kohler A."/>
            <person name="Krizsan K."/>
            <person name="Balestrini R."/>
            <person name="Da Silva C."/>
            <person name="Montanini B."/>
            <person name="Hainaut M."/>
            <person name="Levati E."/>
            <person name="Barry K.W."/>
            <person name="Belfiori B."/>
            <person name="Cichocki N."/>
            <person name="Clum A."/>
            <person name="Dockter R.B."/>
            <person name="Fauchery L."/>
            <person name="Guy J."/>
            <person name="Iotti M."/>
            <person name="Le Tacon F."/>
            <person name="Lindquist E.A."/>
            <person name="Lipzen A."/>
            <person name="Malagnac F."/>
            <person name="Mello A."/>
            <person name="Molinier V."/>
            <person name="Miyauchi S."/>
            <person name="Poulain J."/>
            <person name="Riccioni C."/>
            <person name="Rubini A."/>
            <person name="Sitrit Y."/>
            <person name="Splivallo R."/>
            <person name="Traeger S."/>
            <person name="Wang M."/>
            <person name="Zifcakova L."/>
            <person name="Wipf D."/>
            <person name="Zambonelli A."/>
            <person name="Paolocci F."/>
            <person name="Nowrousian M."/>
            <person name="Ottonello S."/>
            <person name="Baldrian P."/>
            <person name="Spatafora J.W."/>
            <person name="Henrissat B."/>
            <person name="Nagy L.G."/>
            <person name="Aury J.M."/>
            <person name="Wincker P."/>
            <person name="Grigoriev I.V."/>
            <person name="Bonfante P."/>
            <person name="Martin F.M."/>
        </authorList>
    </citation>
    <scope>NUCLEOTIDE SEQUENCE [LARGE SCALE GENOMIC DNA]</scope>
    <source>
        <strain evidence="5 6">ATCC MYA-4762</strain>
    </source>
</reference>
<dbReference type="InterPro" id="IPR040155">
    <property type="entry name" value="CEBPZ/Mak21-like"/>
</dbReference>
<feature type="region of interest" description="Disordered" evidence="3">
    <location>
        <begin position="517"/>
        <end position="555"/>
    </location>
</feature>
<feature type="compositionally biased region" description="Low complexity" evidence="3">
    <location>
        <begin position="85"/>
        <end position="97"/>
    </location>
</feature>
<feature type="compositionally biased region" description="Acidic residues" evidence="3">
    <location>
        <begin position="166"/>
        <end position="191"/>
    </location>
</feature>
<dbReference type="Pfam" id="PF03914">
    <property type="entry name" value="CBF"/>
    <property type="match status" value="1"/>
</dbReference>
<feature type="region of interest" description="Disordered" evidence="3">
    <location>
        <begin position="891"/>
        <end position="1017"/>
    </location>
</feature>
<dbReference type="FunCoup" id="A0A3N4LSL7">
    <property type="interactions" value="964"/>
</dbReference>
<dbReference type="InterPro" id="IPR005612">
    <property type="entry name" value="CCAAT-binding_factor"/>
</dbReference>
<keyword evidence="6" id="KW-1185">Reference proteome</keyword>
<feature type="region of interest" description="Disordered" evidence="3">
    <location>
        <begin position="1030"/>
        <end position="1075"/>
    </location>
</feature>
<dbReference type="AlphaFoldDB" id="A0A3N4LSL7"/>
<dbReference type="PANTHER" id="PTHR12048">
    <property type="entry name" value="CCAAT-BINDING FACTOR-RELATED"/>
    <property type="match status" value="1"/>
</dbReference>
<evidence type="ECO:0000256" key="2">
    <source>
        <dbReference type="SAM" id="Coils"/>
    </source>
</evidence>
<sequence>MRKVTIGGKNGQKGQQVQKGKEQAGSRQKGRREQESVTACKKNPALQPNASRGTKRSRDGQEGPNSPQSAVKPTRPSGISKGVTKKNGSSKKSISNKDLLKEIMELGGTKDDLELVKDVYSDDENDVIEGGSTAKGRKDLRRDLEKLMAEVGHDLKKQQVVPDDKLSEEEVDGVEEEEGDNDEEDEEESEEAVGQRLNGTKVLETPSVPAKHTSGKLLFPPRPDWHAYELPILKPTGEHPSLSLIQSLHTRGKELLEAENKLYSTTHLVKTSDRQFLSTIMTSGTLSDKVSALTLICQESPLHATKTLETLLVLSKKKSRSQAVAALGAIKDLLSSGVVLPSDRKLKAFAKQAGLGFGAVTDLHLLVWTYEDWLKSFYFEVLKVLEGLCTDQLEFARSHAVGYVWELLKEKPEQEANLLRMLVNKLGDSDKKVSSKVSFLLLQLQQTHPAMKSIIINAIESEVLFRPGNSAHAKYYAIITLNQTIISSRDLEVANKLLDLYFAVFTGLLLKTRQSDKPIKTPAPKEIPPTNNGNAKGKLSKKAKRRLEEAERQTQNSEELNAKLISAVLVGVNRAYPFSKIDDELFEKHVDTLFRITHSGNFNTSIQALMLIHQVSTSKQVVSDRFYRTLYESLFDQRLITSSKQAMYLNLLFKALKVDTNLKRVKAFVKRLVQVSTMHQPAFICGVFYLLSELVSTFPSLRTMLDTPEAREDDEEEAFRDVPDEDDDVDKAKRVALEKAMKEAEDRAKKLRDLYDGRKRDPEFANADKSCLWEIIPFTYHFHPSVSLYASRFLYKQAMPNKPDLSLYTLTHFLDRFVFRNPTTRNTSRGHSIMQPLLSAGTEAKGMVLSIRGTGKTQQSINSEQFWTKNLEDVAPDEVFFHKYFNQRATATKNQKKKDKKKESEDEEEEIWSAMVGSRPEIEADGEDVDMDDLSEGEEGSDIGGSGDEGGEGEGSGEEGEAISLDAAIAASKRKPKSAAASEDDDDDGDASFGLGEEGSDVWASDDDVEVPSDIDMDLDSVFAAELETNNLAAEMPAPKKPNKKQGKKTSGPEEKDVGEQDEADDGVKKKKQKLKHLPTFVSADDYAHLLSD</sequence>
<accession>A0A3N4LSL7</accession>
<feature type="coiled-coil region" evidence="2">
    <location>
        <begin position="734"/>
        <end position="761"/>
    </location>
</feature>
<feature type="region of interest" description="Disordered" evidence="3">
    <location>
        <begin position="1"/>
        <end position="98"/>
    </location>
</feature>
<evidence type="ECO:0000256" key="1">
    <source>
        <dbReference type="ARBA" id="ARBA00007797"/>
    </source>
</evidence>
<dbReference type="PANTHER" id="PTHR12048:SF0">
    <property type="entry name" value="CCAAT_ENHANCER-BINDING PROTEIN ZETA"/>
    <property type="match status" value="1"/>
</dbReference>
<evidence type="ECO:0000256" key="3">
    <source>
        <dbReference type="SAM" id="MobiDB-lite"/>
    </source>
</evidence>
<evidence type="ECO:0000259" key="4">
    <source>
        <dbReference type="Pfam" id="PF03914"/>
    </source>
</evidence>
<gene>
    <name evidence="5" type="ORF">L211DRAFT_782168</name>
</gene>
<feature type="compositionally biased region" description="Acidic residues" evidence="3">
    <location>
        <begin position="923"/>
        <end position="941"/>
    </location>
</feature>
<comment type="similarity">
    <text evidence="1">Belongs to the CBF/MAK21 family.</text>
</comment>
<dbReference type="Proteomes" id="UP000267821">
    <property type="component" value="Unassembled WGS sequence"/>
</dbReference>
<proteinExistence type="inferred from homology"/>
<dbReference type="InParanoid" id="A0A3N4LSL7"/>
<feature type="compositionally biased region" description="Acidic residues" evidence="3">
    <location>
        <begin position="949"/>
        <end position="961"/>
    </location>
</feature>
<feature type="domain" description="CCAAT-binding factor" evidence="4">
    <location>
        <begin position="605"/>
        <end position="790"/>
    </location>
</feature>
<feature type="compositionally biased region" description="Acidic residues" evidence="3">
    <location>
        <begin position="998"/>
        <end position="1017"/>
    </location>
</feature>
<evidence type="ECO:0000313" key="5">
    <source>
        <dbReference type="EMBL" id="RPB25876.1"/>
    </source>
</evidence>
<dbReference type="EMBL" id="ML121536">
    <property type="protein sequence ID" value="RPB25876.1"/>
    <property type="molecule type" value="Genomic_DNA"/>
</dbReference>
<feature type="region of interest" description="Disordered" evidence="3">
    <location>
        <begin position="151"/>
        <end position="216"/>
    </location>
</feature>
<protein>
    <submittedName>
        <fullName evidence="5">CBF-domain-containing protein</fullName>
    </submittedName>
</protein>
<evidence type="ECO:0000313" key="6">
    <source>
        <dbReference type="Proteomes" id="UP000267821"/>
    </source>
</evidence>
<dbReference type="STRING" id="1051890.A0A3N4LSL7"/>
<dbReference type="SUPFAM" id="SSF48371">
    <property type="entry name" value="ARM repeat"/>
    <property type="match status" value="1"/>
</dbReference>
<feature type="compositionally biased region" description="Basic and acidic residues" evidence="3">
    <location>
        <begin position="151"/>
        <end position="165"/>
    </location>
</feature>
<dbReference type="GO" id="GO:0005634">
    <property type="term" value="C:nucleus"/>
    <property type="evidence" value="ECO:0007669"/>
    <property type="project" value="UniProtKB-ARBA"/>
</dbReference>
<dbReference type="OrthoDB" id="28947at2759"/>
<dbReference type="InterPro" id="IPR016024">
    <property type="entry name" value="ARM-type_fold"/>
</dbReference>